<feature type="transmembrane region" description="Helical" evidence="1">
    <location>
        <begin position="36"/>
        <end position="60"/>
    </location>
</feature>
<dbReference type="EMBL" id="CSUW01000009">
    <property type="protein sequence ID" value="CPT52579.1"/>
    <property type="molecule type" value="Genomic_DNA"/>
</dbReference>
<organism evidence="2 3">
    <name type="scientific">Mycobacteroides abscessus</name>
    <dbReference type="NCBI Taxonomy" id="36809"/>
    <lineage>
        <taxon>Bacteria</taxon>
        <taxon>Bacillati</taxon>
        <taxon>Actinomycetota</taxon>
        <taxon>Actinomycetes</taxon>
        <taxon>Mycobacteriales</taxon>
        <taxon>Mycobacteriaceae</taxon>
        <taxon>Mycobacteroides</taxon>
    </lineage>
</organism>
<accession>A0AB33T8F3</accession>
<dbReference type="AlphaFoldDB" id="A0AB33T8F3"/>
<gene>
    <name evidence="2" type="ORF">ERS075527_03920</name>
</gene>
<keyword evidence="1" id="KW-1133">Transmembrane helix</keyword>
<evidence type="ECO:0000313" key="3">
    <source>
        <dbReference type="Proteomes" id="UP000038487"/>
    </source>
</evidence>
<proteinExistence type="predicted"/>
<sequence length="88" mass="9598">MKNLWRMVRLGVAGGALVCSIHLLARVNEPPGHADWLVATAQILVFVPAVVIVIELGVFARPLFVWALFRPRGNQGGPVIDKSESTVR</sequence>
<name>A0AB33T8F3_9MYCO</name>
<comment type="caution">
    <text evidence="2">The sequence shown here is derived from an EMBL/GenBank/DDBJ whole genome shotgun (WGS) entry which is preliminary data.</text>
</comment>
<keyword evidence="1" id="KW-0812">Transmembrane</keyword>
<reference evidence="2 3" key="1">
    <citation type="submission" date="2015-03" db="EMBL/GenBank/DDBJ databases">
        <authorList>
            <consortium name="Pathogen Informatics"/>
            <person name="Murphy D."/>
        </authorList>
    </citation>
    <scope>NUCLEOTIDE SEQUENCE [LARGE SCALE GENOMIC DNA]</scope>
    <source>
        <strain evidence="2 3">PAP036</strain>
    </source>
</reference>
<protein>
    <submittedName>
        <fullName evidence="2">Uncharacterized protein</fullName>
    </submittedName>
</protein>
<keyword evidence="1" id="KW-0472">Membrane</keyword>
<dbReference type="RefSeq" id="WP_005102197.1">
    <property type="nucleotide sequence ID" value="NZ_CSUW01000009.1"/>
</dbReference>
<dbReference type="Proteomes" id="UP000038487">
    <property type="component" value="Unassembled WGS sequence"/>
</dbReference>
<evidence type="ECO:0000313" key="2">
    <source>
        <dbReference type="EMBL" id="CPT52579.1"/>
    </source>
</evidence>
<evidence type="ECO:0000256" key="1">
    <source>
        <dbReference type="SAM" id="Phobius"/>
    </source>
</evidence>